<accession>X1LDL9</accession>
<reference evidence="1" key="1">
    <citation type="journal article" date="2014" name="Front. Microbiol.">
        <title>High frequency of phylogenetically diverse reductive dehalogenase-homologous genes in deep subseafloor sedimentary metagenomes.</title>
        <authorList>
            <person name="Kawai M."/>
            <person name="Futagami T."/>
            <person name="Toyoda A."/>
            <person name="Takaki Y."/>
            <person name="Nishi S."/>
            <person name="Hori S."/>
            <person name="Arai W."/>
            <person name="Tsubouchi T."/>
            <person name="Morono Y."/>
            <person name="Uchiyama I."/>
            <person name="Ito T."/>
            <person name="Fujiyama A."/>
            <person name="Inagaki F."/>
            <person name="Takami H."/>
        </authorList>
    </citation>
    <scope>NUCLEOTIDE SEQUENCE</scope>
    <source>
        <strain evidence="1">Expedition CK06-06</strain>
    </source>
</reference>
<dbReference type="EMBL" id="BARV01001122">
    <property type="protein sequence ID" value="GAH92238.1"/>
    <property type="molecule type" value="Genomic_DNA"/>
</dbReference>
<proteinExistence type="predicted"/>
<feature type="non-terminal residue" evidence="1">
    <location>
        <position position="183"/>
    </location>
</feature>
<dbReference type="AlphaFoldDB" id="X1LDL9"/>
<evidence type="ECO:0000313" key="1">
    <source>
        <dbReference type="EMBL" id="GAH92238.1"/>
    </source>
</evidence>
<protein>
    <recommendedName>
        <fullName evidence="2">Integrase catalytic domain-containing protein</fullName>
    </recommendedName>
</protein>
<organism evidence="1">
    <name type="scientific">marine sediment metagenome</name>
    <dbReference type="NCBI Taxonomy" id="412755"/>
    <lineage>
        <taxon>unclassified sequences</taxon>
        <taxon>metagenomes</taxon>
        <taxon>ecological metagenomes</taxon>
    </lineage>
</organism>
<evidence type="ECO:0008006" key="2">
    <source>
        <dbReference type="Google" id="ProtNLM"/>
    </source>
</evidence>
<gene>
    <name evidence="1" type="ORF">S06H3_03448</name>
</gene>
<comment type="caution">
    <text evidence="1">The sequence shown here is derived from an EMBL/GenBank/DDBJ whole genome shotgun (WGS) entry which is preliminary data.</text>
</comment>
<name>X1LDL9_9ZZZZ</name>
<sequence length="183" mass="21465">MDMNARNQYLKVLQRKYFMAKSRKEKSLILDEYCKNTHQNRKYVIRKIRSSISLIPKRRGGKEVIYDGYVKVALAKVWDIFDEPCGQRLAPLLKTEVGRLRQLEEIFISNEVAEKLKRISPRTIDRALKHQKQVLYLNRKYRPKRNPLIYQRIPIKAGGWDRSLPGQVQIDLVEHCGQSASGL</sequence>